<dbReference type="InterPro" id="IPR003423">
    <property type="entry name" value="OMP_efflux"/>
</dbReference>
<keyword evidence="2" id="KW-0812">Transmembrane</keyword>
<comment type="caution">
    <text evidence="3">The sequence shown here is derived from an EMBL/GenBank/DDBJ whole genome shotgun (WGS) entry which is preliminary data.</text>
</comment>
<reference evidence="3 4" key="1">
    <citation type="submission" date="2020-08" db="EMBL/GenBank/DDBJ databases">
        <title>Genomic Encyclopedia of Type Strains, Phase IV (KMG-IV): sequencing the most valuable type-strain genomes for metagenomic binning, comparative biology and taxonomic classification.</title>
        <authorList>
            <person name="Goeker M."/>
        </authorList>
    </citation>
    <scope>NUCLEOTIDE SEQUENCE [LARGE SCALE GENOMIC DNA]</scope>
    <source>
        <strain evidence="3 4">DSM 101535</strain>
    </source>
</reference>
<dbReference type="SUPFAM" id="SSF56954">
    <property type="entry name" value="Outer membrane efflux proteins (OEP)"/>
    <property type="match status" value="1"/>
</dbReference>
<dbReference type="PANTHER" id="PTHR30203">
    <property type="entry name" value="OUTER MEMBRANE CATION EFFLUX PROTEIN"/>
    <property type="match status" value="1"/>
</dbReference>
<evidence type="ECO:0000256" key="2">
    <source>
        <dbReference type="RuleBase" id="RU362097"/>
    </source>
</evidence>
<dbReference type="PANTHER" id="PTHR30203:SF25">
    <property type="entry name" value="OUTER MEMBRANE PROTEIN-RELATED"/>
    <property type="match status" value="1"/>
</dbReference>
<dbReference type="RefSeq" id="WP_184038845.1">
    <property type="nucleotide sequence ID" value="NZ_BAABAR010000005.1"/>
</dbReference>
<evidence type="ECO:0000313" key="4">
    <source>
        <dbReference type="Proteomes" id="UP000560131"/>
    </source>
</evidence>
<organism evidence="3 4">
    <name type="scientific">Sphingomonas endophytica</name>
    <dbReference type="NCBI Taxonomy" id="869719"/>
    <lineage>
        <taxon>Bacteria</taxon>
        <taxon>Pseudomonadati</taxon>
        <taxon>Pseudomonadota</taxon>
        <taxon>Alphaproteobacteria</taxon>
        <taxon>Sphingomonadales</taxon>
        <taxon>Sphingomonadaceae</taxon>
        <taxon>Sphingomonas</taxon>
    </lineage>
</organism>
<comment type="similarity">
    <text evidence="1 2">Belongs to the outer membrane factor (OMF) (TC 1.B.17) family.</text>
</comment>
<dbReference type="Pfam" id="PF02321">
    <property type="entry name" value="OEP"/>
    <property type="match status" value="2"/>
</dbReference>
<dbReference type="Gene3D" id="2.20.200.10">
    <property type="entry name" value="Outer membrane efflux proteins (OEP)"/>
    <property type="match status" value="1"/>
</dbReference>
<dbReference type="NCBIfam" id="TIGR01845">
    <property type="entry name" value="outer_NodT"/>
    <property type="match status" value="1"/>
</dbReference>
<sequence length="481" mass="50804">MRHALPLLTLALLGACTVGPDYKGPPAVASDTVARGTFVRAADPALTSAPGLARWWETLADPTLNALVDDALAHSPTIDAAQANLRAAQEQYRQQRAARLPSISASAVYLNARLPGTNLGGGQQGGGDSDTTLDFYNLGAMASWEPDLFGGGRRTLEQQRATEGQRFAQLADAQVTLSAQVAQAYVALRDAQARARLNAQSSALQRRQLTLVEQRYAAGTASQLQVERLRNQLNSTDAQTIPLAAQIDEYKGQLAVLTGRAPGALDPTLATVVAVPLPPAQVPIGDPAALLQHRPDIRAAERALAAGNAQIGVATARKFPSLNLLGIIGLGGTGVGDVLDPSKLATVAAPMLNWSFLDFGRNRAAVRQAEAQRDAADAQYRQIVLEALQDAETSLSRFGNARQQLAQLLLAEQSATRAAGLNAQRVGAGTSTLVDQLDIERQRLSATIGAEQGRAQLTNYYIAVQKSLGLGWTDPAASARR</sequence>
<dbReference type="EMBL" id="JACIJN010000009">
    <property type="protein sequence ID" value="MBB5726813.1"/>
    <property type="molecule type" value="Genomic_DNA"/>
</dbReference>
<keyword evidence="4" id="KW-1185">Reference proteome</keyword>
<dbReference type="Proteomes" id="UP000560131">
    <property type="component" value="Unassembled WGS sequence"/>
</dbReference>
<evidence type="ECO:0000256" key="1">
    <source>
        <dbReference type="ARBA" id="ARBA00007613"/>
    </source>
</evidence>
<evidence type="ECO:0000313" key="3">
    <source>
        <dbReference type="EMBL" id="MBB5726813.1"/>
    </source>
</evidence>
<keyword evidence="2" id="KW-0564">Palmitate</keyword>
<dbReference type="PROSITE" id="PS51257">
    <property type="entry name" value="PROKAR_LIPOPROTEIN"/>
    <property type="match status" value="1"/>
</dbReference>
<keyword evidence="2" id="KW-1134">Transmembrane beta strand</keyword>
<proteinExistence type="inferred from homology"/>
<comment type="subcellular location">
    <subcellularLocation>
        <location evidence="2">Cell membrane</location>
        <topology evidence="2">Lipid-anchor</topology>
    </subcellularLocation>
</comment>
<keyword evidence="2 3" id="KW-0449">Lipoprotein</keyword>
<accession>A0ABR6N7N3</accession>
<dbReference type="Gene3D" id="1.20.1600.10">
    <property type="entry name" value="Outer membrane efflux proteins (OEP)"/>
    <property type="match status" value="1"/>
</dbReference>
<protein>
    <submittedName>
        <fullName evidence="3">NodT family efflux transporter outer membrane factor (OMF) lipoprotein</fullName>
    </submittedName>
</protein>
<keyword evidence="2" id="KW-0472">Membrane</keyword>
<dbReference type="InterPro" id="IPR010131">
    <property type="entry name" value="MdtP/NodT-like"/>
</dbReference>
<name>A0ABR6N7N3_9SPHN</name>
<gene>
    <name evidence="3" type="ORF">FHS97_002761</name>
</gene>